<name>A0A1V3J3K9_9PAST</name>
<reference evidence="1 2" key="1">
    <citation type="submission" date="2016-10" db="EMBL/GenBank/DDBJ databases">
        <title>Rodentibacter gen. nov. and new species.</title>
        <authorList>
            <person name="Christensen H."/>
        </authorList>
    </citation>
    <scope>NUCLEOTIDE SEQUENCE [LARGE SCALE GENOMIC DNA]</scope>
    <source>
        <strain evidence="2">ppn416</strain>
    </source>
</reference>
<organism evidence="1 2">
    <name type="scientific">Rodentibacter genomosp. 1</name>
    <dbReference type="NCBI Taxonomy" id="1908264"/>
    <lineage>
        <taxon>Bacteria</taxon>
        <taxon>Pseudomonadati</taxon>
        <taxon>Pseudomonadota</taxon>
        <taxon>Gammaproteobacteria</taxon>
        <taxon>Pasteurellales</taxon>
        <taxon>Pasteurellaceae</taxon>
        <taxon>Rodentibacter</taxon>
    </lineage>
</organism>
<evidence type="ECO:0000313" key="2">
    <source>
        <dbReference type="Proteomes" id="UP000188481"/>
    </source>
</evidence>
<accession>A0A1V3J3K9</accession>
<gene>
    <name evidence="1" type="ORF">BKK54_08425</name>
</gene>
<dbReference type="STRING" id="1908264.BKK54_08425"/>
<protein>
    <submittedName>
        <fullName evidence="1">Competence protein ComA</fullName>
    </submittedName>
</protein>
<dbReference type="RefSeq" id="WP_077542663.1">
    <property type="nucleotide sequence ID" value="NZ_MLHN01000014.1"/>
</dbReference>
<dbReference type="Proteomes" id="UP000188481">
    <property type="component" value="Unassembled WGS sequence"/>
</dbReference>
<dbReference type="EMBL" id="MLHN01000014">
    <property type="protein sequence ID" value="OOF49695.1"/>
    <property type="molecule type" value="Genomic_DNA"/>
</dbReference>
<proteinExistence type="predicted"/>
<dbReference type="AlphaFoldDB" id="A0A1V3J3K9"/>
<keyword evidence="2" id="KW-1185">Reference proteome</keyword>
<sequence>MPIPYKKRQIIQIGVHQQRDQFQFVWLNSQNQVQSFSLPDDERNIEAQVMARLVQDFPQTRLKLRCVGCILPHLIWSKTLLLPHRLNVQECEQQCRFVLQKELPIPFEELWFDYISTPLKQGFRLEIYAVRRQVAQETQKIYGRLSLDVLDVAYHAILRTFRFLLGEEQEDSLYLYQDECHCFAIRPAPQGLQVLQTRENLTALYTQFCQRFEVEIAHVYVYQTSDTEQINLPENWQRVTINLPFIALGNALWQRDLPQNNVDFSTALLNENLNERH</sequence>
<comment type="caution">
    <text evidence="1">The sequence shown here is derived from an EMBL/GenBank/DDBJ whole genome shotgun (WGS) entry which is preliminary data.</text>
</comment>
<evidence type="ECO:0000313" key="1">
    <source>
        <dbReference type="EMBL" id="OOF49695.1"/>
    </source>
</evidence>